<gene>
    <name evidence="2" type="ORF">CtesDRAFT_PD2489</name>
</gene>
<dbReference type="RefSeq" id="WP_003055263.1">
    <property type="nucleotide sequence ID" value="NZ_AAUJ02000001.1"/>
</dbReference>
<protein>
    <submittedName>
        <fullName evidence="2">Uncharacterized protein</fullName>
    </submittedName>
</protein>
<evidence type="ECO:0000313" key="3">
    <source>
        <dbReference type="Proteomes" id="UP000003039"/>
    </source>
</evidence>
<accession>B7WUN0</accession>
<proteinExistence type="predicted"/>
<comment type="caution">
    <text evidence="2">The sequence shown here is derived from an EMBL/GenBank/DDBJ whole genome shotgun (WGS) entry which is preliminary data.</text>
</comment>
<evidence type="ECO:0000313" key="2">
    <source>
        <dbReference type="EMBL" id="EED67543.1"/>
    </source>
</evidence>
<feature type="signal peptide" evidence="1">
    <location>
        <begin position="1"/>
        <end position="22"/>
    </location>
</feature>
<feature type="chain" id="PRO_5002865191" evidence="1">
    <location>
        <begin position="23"/>
        <end position="276"/>
    </location>
</feature>
<dbReference type="Proteomes" id="UP000003039">
    <property type="component" value="Unassembled WGS sequence"/>
</dbReference>
<keyword evidence="1" id="KW-0732">Signal</keyword>
<sequence length="276" mass="30707" precursor="true">MSKIKSAAFSIAIGTLAITASAQSFTPAKPFLSLSKFGDTKVGSTTICWENYKADFTCSPSDTKCKIALEELSKEAATCGMAYDATSRQYRKEMPIPLALNAFENAVPDATWPKQSMPQNFESYGQLEFFYQALMYVPALPSASMSASDIKKAAISLDGKLNKINTDRERVWNRVFDKGQTWGSWNKAKIQTTLKAQEDSIQKRRNVINFMSSSEDAFKQYKTAFNKFFTPQGAEVPILNASAVQGKSLTAYECQFLNATEDFQTIQAQYKFSCAK</sequence>
<reference evidence="2 3" key="1">
    <citation type="journal article" date="2004" name="Appl. Environ. Microbiol.">
        <title>Mineralization of individual congeners of linear alkylbenzenesulfonate by defined pairs of heterotrophic bacteria.</title>
        <authorList>
            <person name="Schleheck D."/>
            <person name="Knepper T.P."/>
            <person name="Fischer K."/>
            <person name="Cook A.M."/>
        </authorList>
    </citation>
    <scope>NUCLEOTIDE SEQUENCE [LARGE SCALE GENOMIC DNA]</scope>
    <source>
        <strain evidence="3">DSM 14576 / KF-1</strain>
    </source>
</reference>
<dbReference type="AlphaFoldDB" id="B7WUN0"/>
<dbReference type="EMBL" id="AAUJ02000001">
    <property type="protein sequence ID" value="EED67543.1"/>
    <property type="molecule type" value="Genomic_DNA"/>
</dbReference>
<organism evidence="2 3">
    <name type="scientific">Comamonas testosteroni (strain DSM 14576 / KF-1)</name>
    <name type="common">Pseudomonas testosteroni</name>
    <dbReference type="NCBI Taxonomy" id="399795"/>
    <lineage>
        <taxon>Bacteria</taxon>
        <taxon>Pseudomonadati</taxon>
        <taxon>Pseudomonadota</taxon>
        <taxon>Betaproteobacteria</taxon>
        <taxon>Burkholderiales</taxon>
        <taxon>Comamonadaceae</taxon>
        <taxon>Comamonas</taxon>
    </lineage>
</organism>
<name>B7WUN0_COMTK</name>
<evidence type="ECO:0000256" key="1">
    <source>
        <dbReference type="SAM" id="SignalP"/>
    </source>
</evidence>